<sequence>MKRVESTISTTSTTPSVLSQNNPDLPSVKDLYSPTVSPEDLYSYSLKLLILEYINEPRFRVSKSGSLNQRQHLYTRPGDMNNGRITRLGSGGNDIIKEDKNDDGTALMVLKKKLESYLNKVTINQISISNQNYRRSLMKYYNDYYLNPTLRKTMNEIKRPEDMIVYFSKTASSQLTKFQSGNFQNELYGQISKFIFLLIELANASKASSLFIARLNDYESSLKNRSQPLHSKRNSVYQTSNKLSVDDKPYISGASKNVPTFRIEQITHSSYFSELFGVDPLILQQDIAKMSKLVSNDQYCRELRQLHTSIKNDEGPLRNTEFSSDDDYESWKLYLLNEMVIVFEKYESRSVNAGKSSETFNILPKNPRDVFTALMVKVFEKDCNYQSTSLNLTQDALFFLSKFSKYWMVDYYSTLASIIYTSMNLTVLGDEEINIPLTENLFSMIDLKILNRDIYKNTSIWNDRDQKQWIINMLQTEKRCMNSLDNLLSGLFSNTKPKFSPVLSFYYSQVEIDPAILMFKKYTHFTNKNDIRRLKKTIFKSAELYYISLLDTIPKDKGLEIQHIQDVGEKILQCIKDIQKRYTKPLLDKINISFIAADMLIAAYATDFPSMMKRVEKYYKINNDESIAPVNALELYSLLKELRDVYMQVQSKHRFPFDLESMFYKYMRNITKEITKNVKSVIITSLKNERWQRINDKTPFSHSVLDIFKMVNESIDLINNLGWENFYQLATTFTLILKAFSDDIKIYSQSTLKLIQTDLRQSSFNALKKAMEDHTLEDRIMGSDVKDKKKWTFHEMKKALKSEPEKRAIPPAFEYREGTCVMLNDLETMIKMVNELDEKIGPETISQEIEKGKASSGLKDKKLMDLEEPLKQVYSVRVVEAKDIRGYGKDGTSNASVSLRCSTKQRESGMTGVVPKTTNPVWDEEFEIDLPFNSTSNLTFNVWHHSSSRLKAFTGDDICGRATLILDPKHFTDDGFPNSRTLDLDTQGQLFVQISLETEKYDALFSFGRSYRFLSRSRDRAVELVVGKFSSYVAYSISRQTLQSICGNAQHLHPTDDNIYDAIVPLFDYLNSNLTILATQLTDELLIMVMLKAWFSILKTADNLLLPQLSIAKNKLALTKNSIWKHDTATLPGYGRALTIKEVEIVFNWLDALCIDFFYNNGEGPPLQDLKNKDYQKLLLIPAFYDKSSIELKKEVQRLTPSYYKYIEKKYRDNNPNIVVSRKLTSVERRKTIMKDSFRKTREQLDREAPDGSIDTLERDSELLDIILRILIAKNETDFVYQHLHERKLKRKVIAITSIADKVSKGHRVKYKK</sequence>
<dbReference type="Pfam" id="PF00168">
    <property type="entry name" value="C2"/>
    <property type="match status" value="1"/>
</dbReference>
<dbReference type="PANTHER" id="PTHR47263:SF1">
    <property type="entry name" value="C2 DOMAIN PROTEIN (AFU_ORTHOLOGUE AFUA_7G02350)"/>
    <property type="match status" value="1"/>
</dbReference>
<dbReference type="InterPro" id="IPR000008">
    <property type="entry name" value="C2_dom"/>
</dbReference>
<dbReference type="Gene3D" id="1.20.58.1100">
    <property type="match status" value="1"/>
</dbReference>
<reference evidence="5 6" key="1">
    <citation type="submission" date="2017-04" db="EMBL/GenBank/DDBJ databases">
        <authorList>
            <person name="Afonso C.L."/>
            <person name="Miller P.J."/>
            <person name="Scott M.A."/>
            <person name="Spackman E."/>
            <person name="Goraichik I."/>
            <person name="Dimitrov K.M."/>
            <person name="Suarez D.L."/>
            <person name="Swayne D.E."/>
        </authorList>
    </citation>
    <scope>NUCLEOTIDE SEQUENCE [LARGE SCALE GENOMIC DNA]</scope>
</reference>
<dbReference type="PROSITE" id="PS51259">
    <property type="entry name" value="MHD2"/>
    <property type="match status" value="1"/>
</dbReference>
<dbReference type="SMART" id="SM00239">
    <property type="entry name" value="C2"/>
    <property type="match status" value="1"/>
</dbReference>
<dbReference type="SUPFAM" id="SSF49562">
    <property type="entry name" value="C2 domain (Calcium/lipid-binding domain, CaLB)"/>
    <property type="match status" value="1"/>
</dbReference>
<dbReference type="InterPro" id="IPR014772">
    <property type="entry name" value="Munc13_dom-2"/>
</dbReference>
<dbReference type="Gene3D" id="1.10.357.50">
    <property type="match status" value="1"/>
</dbReference>
<evidence type="ECO:0000259" key="3">
    <source>
        <dbReference type="PROSITE" id="PS51258"/>
    </source>
</evidence>
<evidence type="ECO:0000259" key="2">
    <source>
        <dbReference type="PROSITE" id="PS50004"/>
    </source>
</evidence>
<protein>
    <recommendedName>
        <fullName evidence="7">C2 domain-containing protein</fullName>
    </recommendedName>
</protein>
<dbReference type="PROSITE" id="PS51258">
    <property type="entry name" value="MHD1"/>
    <property type="match status" value="1"/>
</dbReference>
<evidence type="ECO:0008006" key="7">
    <source>
        <dbReference type="Google" id="ProtNLM"/>
    </source>
</evidence>
<dbReference type="Proteomes" id="UP000196158">
    <property type="component" value="Unassembled WGS sequence"/>
</dbReference>
<dbReference type="OrthoDB" id="2015333at2759"/>
<feature type="region of interest" description="Disordered" evidence="1">
    <location>
        <begin position="1"/>
        <end position="29"/>
    </location>
</feature>
<dbReference type="InterPro" id="IPR052811">
    <property type="entry name" value="Glucose_resp_signaling"/>
</dbReference>
<dbReference type="STRING" id="1789683.A0A1X7R4P8"/>
<dbReference type="Gene3D" id="2.60.40.150">
    <property type="entry name" value="C2 domain"/>
    <property type="match status" value="1"/>
</dbReference>
<organism evidence="5 6">
    <name type="scientific">Maudiozyma saulgeensis</name>
    <dbReference type="NCBI Taxonomy" id="1789683"/>
    <lineage>
        <taxon>Eukaryota</taxon>
        <taxon>Fungi</taxon>
        <taxon>Dikarya</taxon>
        <taxon>Ascomycota</taxon>
        <taxon>Saccharomycotina</taxon>
        <taxon>Saccharomycetes</taxon>
        <taxon>Saccharomycetales</taxon>
        <taxon>Saccharomycetaceae</taxon>
        <taxon>Maudiozyma</taxon>
    </lineage>
</organism>
<dbReference type="EMBL" id="FXLY01000005">
    <property type="protein sequence ID" value="SMN20524.1"/>
    <property type="molecule type" value="Genomic_DNA"/>
</dbReference>
<evidence type="ECO:0000256" key="1">
    <source>
        <dbReference type="SAM" id="MobiDB-lite"/>
    </source>
</evidence>
<gene>
    <name evidence="5" type="ORF">KASA_0N05192G</name>
</gene>
<name>A0A1X7R4P8_9SACH</name>
<feature type="domain" description="MHD2" evidence="4">
    <location>
        <begin position="1060"/>
        <end position="1196"/>
    </location>
</feature>
<proteinExistence type="predicted"/>
<dbReference type="PANTHER" id="PTHR47263">
    <property type="entry name" value="ADENYLATE CYCLASE ACTIVATION PROTEIN GIT1"/>
    <property type="match status" value="1"/>
</dbReference>
<evidence type="ECO:0000259" key="4">
    <source>
        <dbReference type="PROSITE" id="PS51259"/>
    </source>
</evidence>
<keyword evidence="6" id="KW-1185">Reference proteome</keyword>
<feature type="compositionally biased region" description="Low complexity" evidence="1">
    <location>
        <begin position="1"/>
        <end position="19"/>
    </location>
</feature>
<dbReference type="InterPro" id="IPR035892">
    <property type="entry name" value="C2_domain_sf"/>
</dbReference>
<feature type="domain" description="C2" evidence="2">
    <location>
        <begin position="855"/>
        <end position="982"/>
    </location>
</feature>
<feature type="domain" description="MHD1" evidence="3">
    <location>
        <begin position="633"/>
        <end position="751"/>
    </location>
</feature>
<accession>A0A1X7R4P8</accession>
<dbReference type="PROSITE" id="PS50004">
    <property type="entry name" value="C2"/>
    <property type="match status" value="1"/>
</dbReference>
<evidence type="ECO:0000313" key="6">
    <source>
        <dbReference type="Proteomes" id="UP000196158"/>
    </source>
</evidence>
<evidence type="ECO:0000313" key="5">
    <source>
        <dbReference type="EMBL" id="SMN20524.1"/>
    </source>
</evidence>
<dbReference type="InterPro" id="IPR014770">
    <property type="entry name" value="Munc13_1"/>
</dbReference>